<dbReference type="EMBL" id="AP021879">
    <property type="protein sequence ID" value="BBO92323.1"/>
    <property type="molecule type" value="Genomic_DNA"/>
</dbReference>
<proteinExistence type="predicted"/>
<keyword evidence="2" id="KW-1185">Reference proteome</keyword>
<name>A0A5K8AI02_9BACT</name>
<evidence type="ECO:0000313" key="2">
    <source>
        <dbReference type="Proteomes" id="UP000422108"/>
    </source>
</evidence>
<evidence type="ECO:0000313" key="1">
    <source>
        <dbReference type="EMBL" id="BBO92323.1"/>
    </source>
</evidence>
<dbReference type="AlphaFoldDB" id="A0A5K8AI02"/>
<accession>A0A5K8AI02</accession>
<reference evidence="1 2" key="1">
    <citation type="submission" date="2019-11" db="EMBL/GenBank/DDBJ databases">
        <title>Comparative genomics of hydrocarbon-degrading Desulfosarcina strains.</title>
        <authorList>
            <person name="Watanabe M."/>
            <person name="Kojima H."/>
            <person name="Fukui M."/>
        </authorList>
    </citation>
    <scope>NUCLEOTIDE SEQUENCE [LARGE SCALE GENOMIC DNA]</scope>
    <source>
        <strain evidence="2">oXyS1</strain>
    </source>
</reference>
<dbReference type="RefSeq" id="WP_155313084.1">
    <property type="nucleotide sequence ID" value="NZ_AP021879.1"/>
</dbReference>
<gene>
    <name evidence="1" type="ORF">DSCOOX_55030</name>
</gene>
<sequence>MSEFSKLIEKLKLIEALYSGATTPGERSAAENARQRIRKKIEQHKEMDPPLEYKFSLQNMWSRKLFVALLRRYNVKPYRYYRQRHTTVMANVSKTFVDKTLWPQFLELDKELTAHINDTAEKIINEAVFGDSSEAEEIRAIAHEG</sequence>
<organism evidence="1 2">
    <name type="scientific">Desulfosarcina ovata subsp. ovata</name>
    <dbReference type="NCBI Taxonomy" id="2752305"/>
    <lineage>
        <taxon>Bacteria</taxon>
        <taxon>Pseudomonadati</taxon>
        <taxon>Thermodesulfobacteriota</taxon>
        <taxon>Desulfobacteria</taxon>
        <taxon>Desulfobacterales</taxon>
        <taxon>Desulfosarcinaceae</taxon>
        <taxon>Desulfosarcina</taxon>
    </lineage>
</organism>
<dbReference type="Proteomes" id="UP000422108">
    <property type="component" value="Chromosome"/>
</dbReference>
<protein>
    <submittedName>
        <fullName evidence="1">Uncharacterized protein</fullName>
    </submittedName>
</protein>